<feature type="domain" description="YprB ribonuclease H-like" evidence="1">
    <location>
        <begin position="63"/>
        <end position="176"/>
    </location>
</feature>
<dbReference type="Pfam" id="PF13482">
    <property type="entry name" value="RNase_H_2"/>
    <property type="match status" value="1"/>
</dbReference>
<evidence type="ECO:0000313" key="3">
    <source>
        <dbReference type="Proteomes" id="UP000479132"/>
    </source>
</evidence>
<dbReference type="AlphaFoldDB" id="A0A6M1TNH2"/>
<dbReference type="Proteomes" id="UP000479132">
    <property type="component" value="Unassembled WGS sequence"/>
</dbReference>
<evidence type="ECO:0000313" key="2">
    <source>
        <dbReference type="EMBL" id="NGP89910.1"/>
    </source>
</evidence>
<sequence length="236" mass="26453">MNHRYLAFDIETAKILPEDFDDLHAHRPLGISCAATWCTDNDEPEVFYSKLSNDSPAPKMSPQDLFAFIKHLESKVEEGYTIVTHNGLGFDFDILAEESGQWNSCRSLARNHVDMMYHFFCGKGFPIGLNAAAKAIGISKPADVDGSVAPQLWKDGEHQKVLDYVAQDCRLTLDVAEASEQNGRISWITQRGSQSSFPLPSSGWLTVKEASELPLPDTSWMDNPWPRSKFTGWLEE</sequence>
<dbReference type="Gene3D" id="3.30.420.10">
    <property type="entry name" value="Ribonuclease H-like superfamily/Ribonuclease H"/>
    <property type="match status" value="1"/>
</dbReference>
<evidence type="ECO:0000259" key="1">
    <source>
        <dbReference type="Pfam" id="PF13482"/>
    </source>
</evidence>
<protein>
    <recommendedName>
        <fullName evidence="1">YprB ribonuclease H-like domain-containing protein</fullName>
    </recommendedName>
</protein>
<dbReference type="RefSeq" id="WP_165271134.1">
    <property type="nucleotide sequence ID" value="NZ_JAALLS010000027.1"/>
</dbReference>
<dbReference type="InterPro" id="IPR036397">
    <property type="entry name" value="RNaseH_sf"/>
</dbReference>
<dbReference type="EMBL" id="JAALLS010000027">
    <property type="protein sequence ID" value="NGP89910.1"/>
    <property type="molecule type" value="Genomic_DNA"/>
</dbReference>
<organism evidence="2 3">
    <name type="scientific">Fodinibius halophilus</name>
    <dbReference type="NCBI Taxonomy" id="1736908"/>
    <lineage>
        <taxon>Bacteria</taxon>
        <taxon>Pseudomonadati</taxon>
        <taxon>Balneolota</taxon>
        <taxon>Balneolia</taxon>
        <taxon>Balneolales</taxon>
        <taxon>Balneolaceae</taxon>
        <taxon>Fodinibius</taxon>
    </lineage>
</organism>
<dbReference type="InterPro" id="IPR038720">
    <property type="entry name" value="YprB_RNase_H-like_dom"/>
</dbReference>
<dbReference type="InterPro" id="IPR012337">
    <property type="entry name" value="RNaseH-like_sf"/>
</dbReference>
<accession>A0A6M1TNH2</accession>
<dbReference type="GO" id="GO:0003676">
    <property type="term" value="F:nucleic acid binding"/>
    <property type="evidence" value="ECO:0007669"/>
    <property type="project" value="InterPro"/>
</dbReference>
<keyword evidence="3" id="KW-1185">Reference proteome</keyword>
<comment type="caution">
    <text evidence="2">The sequence shown here is derived from an EMBL/GenBank/DDBJ whole genome shotgun (WGS) entry which is preliminary data.</text>
</comment>
<name>A0A6M1TNH2_9BACT</name>
<dbReference type="SUPFAM" id="SSF53098">
    <property type="entry name" value="Ribonuclease H-like"/>
    <property type="match status" value="1"/>
</dbReference>
<gene>
    <name evidence="2" type="ORF">G3569_16240</name>
</gene>
<proteinExistence type="predicted"/>
<reference evidence="2 3" key="1">
    <citation type="submission" date="2020-02" db="EMBL/GenBank/DDBJ databases">
        <title>Aliifodinibius halophilus 2W32, complete genome.</title>
        <authorList>
            <person name="Li Y."/>
            <person name="Wu S."/>
        </authorList>
    </citation>
    <scope>NUCLEOTIDE SEQUENCE [LARGE SCALE GENOMIC DNA]</scope>
    <source>
        <strain evidence="2 3">2W32</strain>
    </source>
</reference>